<dbReference type="SUPFAM" id="SSF54001">
    <property type="entry name" value="Cysteine proteinases"/>
    <property type="match status" value="1"/>
</dbReference>
<accession>A0ABQ9VHW0</accession>
<reference evidence="2 3" key="1">
    <citation type="submission" date="2023-05" db="EMBL/GenBank/DDBJ databases">
        <title>B98-5 Cell Line De Novo Hybrid Assembly: An Optical Mapping Approach.</title>
        <authorList>
            <person name="Kananen K."/>
            <person name="Auerbach J.A."/>
            <person name="Kautto E."/>
            <person name="Blachly J.S."/>
        </authorList>
    </citation>
    <scope>NUCLEOTIDE SEQUENCE [LARGE SCALE GENOMIC DNA]</scope>
    <source>
        <strain evidence="2">B95-8</strain>
        <tissue evidence="2">Cell line</tissue>
    </source>
</reference>
<dbReference type="Gene3D" id="3.90.70.10">
    <property type="entry name" value="Cysteine proteinases"/>
    <property type="match status" value="1"/>
</dbReference>
<feature type="domain" description="USP" evidence="1">
    <location>
        <begin position="1"/>
        <end position="98"/>
    </location>
</feature>
<dbReference type="PROSITE" id="PS50235">
    <property type="entry name" value="USP_3"/>
    <property type="match status" value="1"/>
</dbReference>
<evidence type="ECO:0000259" key="1">
    <source>
        <dbReference type="PROSITE" id="PS50235"/>
    </source>
</evidence>
<dbReference type="InterPro" id="IPR038765">
    <property type="entry name" value="Papain-like_cys_pep_sf"/>
</dbReference>
<keyword evidence="3" id="KW-1185">Reference proteome</keyword>
<protein>
    <submittedName>
        <fullName evidence="2">U4/U6.U5 tri-snRNP-associated protein 2</fullName>
    </submittedName>
</protein>
<dbReference type="InterPro" id="IPR001394">
    <property type="entry name" value="Peptidase_C19_UCH"/>
</dbReference>
<dbReference type="Proteomes" id="UP001266305">
    <property type="component" value="Unassembled WGS sequence"/>
</dbReference>
<gene>
    <name evidence="2" type="primary">USP39_1</name>
    <name evidence="2" type="ORF">P7K49_014084</name>
</gene>
<proteinExistence type="predicted"/>
<evidence type="ECO:0000313" key="3">
    <source>
        <dbReference type="Proteomes" id="UP001266305"/>
    </source>
</evidence>
<sequence length="108" mass="12644">MTIFKNSFFVEKNPTIINFPITNVDLREYLSEEVQAVHKNTTYDLIANDDKPSEGSYQIHVLHHGTGKWYELQDLQVTDILPQMIMLSEVYIQIWKRRDNDETSQQGA</sequence>
<evidence type="ECO:0000313" key="2">
    <source>
        <dbReference type="EMBL" id="KAK2108919.1"/>
    </source>
</evidence>
<comment type="caution">
    <text evidence="2">The sequence shown here is derived from an EMBL/GenBank/DDBJ whole genome shotgun (WGS) entry which is preliminary data.</text>
</comment>
<name>A0ABQ9VHW0_SAGOE</name>
<dbReference type="InterPro" id="IPR028889">
    <property type="entry name" value="USP"/>
</dbReference>
<dbReference type="EMBL" id="JASSZA010000006">
    <property type="protein sequence ID" value="KAK2108919.1"/>
    <property type="molecule type" value="Genomic_DNA"/>
</dbReference>
<dbReference type="Pfam" id="PF00443">
    <property type="entry name" value="UCH"/>
    <property type="match status" value="1"/>
</dbReference>
<organism evidence="2 3">
    <name type="scientific">Saguinus oedipus</name>
    <name type="common">Cotton-top tamarin</name>
    <name type="synonym">Oedipomidas oedipus</name>
    <dbReference type="NCBI Taxonomy" id="9490"/>
    <lineage>
        <taxon>Eukaryota</taxon>
        <taxon>Metazoa</taxon>
        <taxon>Chordata</taxon>
        <taxon>Craniata</taxon>
        <taxon>Vertebrata</taxon>
        <taxon>Euteleostomi</taxon>
        <taxon>Mammalia</taxon>
        <taxon>Eutheria</taxon>
        <taxon>Euarchontoglires</taxon>
        <taxon>Primates</taxon>
        <taxon>Haplorrhini</taxon>
        <taxon>Platyrrhini</taxon>
        <taxon>Cebidae</taxon>
        <taxon>Callitrichinae</taxon>
        <taxon>Saguinus</taxon>
    </lineage>
</organism>